<evidence type="ECO:0000313" key="4">
    <source>
        <dbReference type="EMBL" id="UOQ56388.1"/>
    </source>
</evidence>
<dbReference type="InterPro" id="IPR048020">
    <property type="entry name" value="Transpos_IS3"/>
</dbReference>
<dbReference type="Pfam" id="PF01527">
    <property type="entry name" value="HTH_Tnp_1"/>
    <property type="match status" value="1"/>
</dbReference>
<dbReference type="SUPFAM" id="SSF53098">
    <property type="entry name" value="Ribonuclease H-like"/>
    <property type="match status" value="1"/>
</dbReference>
<dbReference type="Gene3D" id="1.10.10.60">
    <property type="entry name" value="Homeodomain-like"/>
    <property type="match status" value="1"/>
</dbReference>
<dbReference type="PANTHER" id="PTHR46889">
    <property type="entry name" value="TRANSPOSASE INSF FOR INSERTION SEQUENCE IS3B-RELATED"/>
    <property type="match status" value="1"/>
</dbReference>
<feature type="coiled-coil region" evidence="2">
    <location>
        <begin position="64"/>
        <end position="91"/>
    </location>
</feature>
<name>A0ABY4FNN9_9MICO</name>
<dbReference type="PROSITE" id="PS50994">
    <property type="entry name" value="INTEGRASE"/>
    <property type="match status" value="1"/>
</dbReference>
<dbReference type="InterPro" id="IPR050900">
    <property type="entry name" value="Transposase_IS3/IS150/IS904"/>
</dbReference>
<evidence type="ECO:0000256" key="2">
    <source>
        <dbReference type="SAM" id="Coils"/>
    </source>
</evidence>
<dbReference type="PANTHER" id="PTHR46889:SF4">
    <property type="entry name" value="TRANSPOSASE INSO FOR INSERTION SEQUENCE ELEMENT IS911B-RELATED"/>
    <property type="match status" value="1"/>
</dbReference>
<gene>
    <name evidence="5" type="ORF">MUN78_03075</name>
    <name evidence="4" type="ORF">MUN78_11955</name>
</gene>
<dbReference type="InterPro" id="IPR025948">
    <property type="entry name" value="HTH-like_dom"/>
</dbReference>
<dbReference type="Pfam" id="PF13276">
    <property type="entry name" value="HTH_21"/>
    <property type="match status" value="1"/>
</dbReference>
<keyword evidence="6" id="KW-1185">Reference proteome</keyword>
<dbReference type="InterPro" id="IPR001584">
    <property type="entry name" value="Integrase_cat-core"/>
</dbReference>
<dbReference type="NCBIfam" id="NF033516">
    <property type="entry name" value="transpos_IS3"/>
    <property type="match status" value="1"/>
</dbReference>
<dbReference type="Gene3D" id="3.30.420.10">
    <property type="entry name" value="Ribonuclease H-like superfamily/Ribonuclease H"/>
    <property type="match status" value="1"/>
</dbReference>
<evidence type="ECO:0000313" key="5">
    <source>
        <dbReference type="EMBL" id="UOQ57834.1"/>
    </source>
</evidence>
<dbReference type="SUPFAM" id="SSF46689">
    <property type="entry name" value="Homeodomain-like"/>
    <property type="match status" value="1"/>
</dbReference>
<dbReference type="InterPro" id="IPR012337">
    <property type="entry name" value="RNaseH-like_sf"/>
</dbReference>
<reference evidence="5 6" key="1">
    <citation type="submission" date="2022-04" db="EMBL/GenBank/DDBJ databases">
        <title>Leucobacter sp. isolated from rhizosphere of garlic.</title>
        <authorList>
            <person name="Won M."/>
            <person name="Lee C.-M."/>
            <person name="Woen H.-Y."/>
            <person name="Kwon S.-W."/>
        </authorList>
    </citation>
    <scope>NUCLEOTIDE SEQUENCE [LARGE SCALE GENOMIC DNA]</scope>
    <source>
        <strain evidence="5 6">H21R-40</strain>
    </source>
</reference>
<proteinExistence type="predicted"/>
<keyword evidence="2" id="KW-0175">Coiled coil</keyword>
<organism evidence="5 6">
    <name type="scientific">Leucobacter allii</name>
    <dbReference type="NCBI Taxonomy" id="2932247"/>
    <lineage>
        <taxon>Bacteria</taxon>
        <taxon>Bacillati</taxon>
        <taxon>Actinomycetota</taxon>
        <taxon>Actinomycetes</taxon>
        <taxon>Micrococcales</taxon>
        <taxon>Microbacteriaceae</taxon>
        <taxon>Leucobacter</taxon>
    </lineage>
</organism>
<dbReference type="EMBL" id="CP095045">
    <property type="protein sequence ID" value="UOQ56388.1"/>
    <property type="molecule type" value="Genomic_DNA"/>
</dbReference>
<dbReference type="Proteomes" id="UP000831786">
    <property type="component" value="Chromosome"/>
</dbReference>
<evidence type="ECO:0000259" key="3">
    <source>
        <dbReference type="PROSITE" id="PS50994"/>
    </source>
</evidence>
<dbReference type="RefSeq" id="WP_244726688.1">
    <property type="nucleotide sequence ID" value="NZ_CP095045.1"/>
</dbReference>
<accession>A0ABY4FNN9</accession>
<dbReference type="Pfam" id="PF00665">
    <property type="entry name" value="rve"/>
    <property type="match status" value="1"/>
</dbReference>
<dbReference type="Pfam" id="PF13333">
    <property type="entry name" value="rve_2"/>
    <property type="match status" value="1"/>
</dbReference>
<dbReference type="InterPro" id="IPR002514">
    <property type="entry name" value="Transposase_8"/>
</dbReference>
<protein>
    <submittedName>
        <fullName evidence="5">IS3 family transposase</fullName>
    </submittedName>
</protein>
<feature type="domain" description="Integrase catalytic" evidence="3">
    <location>
        <begin position="206"/>
        <end position="384"/>
    </location>
</feature>
<dbReference type="EMBL" id="CP095045">
    <property type="protein sequence ID" value="UOQ57834.1"/>
    <property type="molecule type" value="Genomic_DNA"/>
</dbReference>
<dbReference type="InterPro" id="IPR036397">
    <property type="entry name" value="RNaseH_sf"/>
</dbReference>
<comment type="function">
    <text evidence="1">Involved in the transposition of the insertion sequence.</text>
</comment>
<evidence type="ECO:0000256" key="1">
    <source>
        <dbReference type="ARBA" id="ARBA00002286"/>
    </source>
</evidence>
<sequence>MPIRNYSDEFKRDAVALVESGVAQKQVSRDLGISRSAIQAWVRDARFQSHGITPPTDPAERREMTAALKRIRELEQENEVLRRAAAYLSQVHINAPKMIYPLVQELAATGARVRVPVAVTCRVLGFSHQGYYQWLCRPQSPREIEEAHLIGVLRELHADDPEGGYRVLADDLHDLGYEISERRVWRLCKIAGLQSVISKRKRRYREAGAPVGDDLVQREFTADRLDEKWLVDITEHWTGEGKLYMCAFKDVCSNRIVGYAIDKRMKASLAVRALENALLQRGYPEGVIVHSDRGSQFRSRRFQKALGRYRLRGSMGRVGACGDNAAMESFFSLLQKNVLDRQSWRTRQELRLAIVSWVEGKYHRKRRQRRLGKLTPVEFEAIMMDAVGLAA</sequence>
<dbReference type="InterPro" id="IPR009057">
    <property type="entry name" value="Homeodomain-like_sf"/>
</dbReference>
<evidence type="ECO:0000313" key="6">
    <source>
        <dbReference type="Proteomes" id="UP000831786"/>
    </source>
</evidence>